<evidence type="ECO:0008006" key="2">
    <source>
        <dbReference type="Google" id="ProtNLM"/>
    </source>
</evidence>
<name>A0A6J4MFL7_9ACTN</name>
<evidence type="ECO:0000313" key="1">
    <source>
        <dbReference type="EMBL" id="CAA9356748.1"/>
    </source>
</evidence>
<gene>
    <name evidence="1" type="ORF">AVDCRST_MAG36-2345</name>
</gene>
<dbReference type="GO" id="GO:0016020">
    <property type="term" value="C:membrane"/>
    <property type="evidence" value="ECO:0007669"/>
    <property type="project" value="InterPro"/>
</dbReference>
<dbReference type="Pfam" id="PF11382">
    <property type="entry name" value="MctB"/>
    <property type="match status" value="1"/>
</dbReference>
<sequence>MSPRRDRVVTTSTVLLALAAGVFLGAGPLQGGSSTADAGGDPAALQDARAEVEALQRARGYDDAYLRATAPQVLGDALAGRTVTVVVLPGADTARVAELTELVGVAGGTVSMAAEVRPELLDVGNRQLVAELARQTQEAARTPVDVPEGTVGYDLAAQLLGRALVDPEDAGAPGDRTGEGVLASFATAGLVTTAEPVTRRGSLALLVAGAPTGSPDDRQGAGTITATLAQGLAAAADGAVLAGPAAAGAADGAVGTLRAGPARQDVSTVDAVDSLAGSVVAVQALAAEARGRTGHYGSSAAADGVLPR</sequence>
<protein>
    <recommendedName>
        <fullName evidence="2">Copper transporter</fullName>
    </recommendedName>
</protein>
<dbReference type="InterPro" id="IPR021522">
    <property type="entry name" value="MctB"/>
</dbReference>
<dbReference type="AlphaFoldDB" id="A0A6J4MFL7"/>
<dbReference type="GO" id="GO:0055070">
    <property type="term" value="P:copper ion homeostasis"/>
    <property type="evidence" value="ECO:0007669"/>
    <property type="project" value="InterPro"/>
</dbReference>
<accession>A0A6J4MFL7</accession>
<proteinExistence type="predicted"/>
<organism evidence="1">
    <name type="scientific">uncultured Nocardioidaceae bacterium</name>
    <dbReference type="NCBI Taxonomy" id="253824"/>
    <lineage>
        <taxon>Bacteria</taxon>
        <taxon>Bacillati</taxon>
        <taxon>Actinomycetota</taxon>
        <taxon>Actinomycetes</taxon>
        <taxon>Propionibacteriales</taxon>
        <taxon>Nocardioidaceae</taxon>
        <taxon>environmental samples</taxon>
    </lineage>
</organism>
<dbReference type="EMBL" id="CADCUH010000154">
    <property type="protein sequence ID" value="CAA9356748.1"/>
    <property type="molecule type" value="Genomic_DNA"/>
</dbReference>
<reference evidence="1" key="1">
    <citation type="submission" date="2020-02" db="EMBL/GenBank/DDBJ databases">
        <authorList>
            <person name="Meier V. D."/>
        </authorList>
    </citation>
    <scope>NUCLEOTIDE SEQUENCE</scope>
    <source>
        <strain evidence="1">AVDCRST_MAG36</strain>
    </source>
</reference>